<dbReference type="EMBL" id="CP076448">
    <property type="protein sequence ID" value="QXM24644.1"/>
    <property type="molecule type" value="Genomic_DNA"/>
</dbReference>
<evidence type="ECO:0000313" key="3">
    <source>
        <dbReference type="Proteomes" id="UP000694001"/>
    </source>
</evidence>
<dbReference type="Pfam" id="PF07330">
    <property type="entry name" value="DUF1467"/>
    <property type="match status" value="1"/>
</dbReference>
<dbReference type="InterPro" id="IPR009935">
    <property type="entry name" value="DUF1467"/>
</dbReference>
<dbReference type="KEGG" id="elio:KO353_15695"/>
<name>A0A975U1M0_9PROT</name>
<sequence>MTWFTGLIVYILIWWLALFAVLPFWTRPVVDPDRPEHFRGAPERPLLLRKVVVTSLVAAVIWLGVWAVIESEWLSFRAMEAG</sequence>
<gene>
    <name evidence="2" type="ORF">KO353_15695</name>
</gene>
<feature type="transmembrane region" description="Helical" evidence="1">
    <location>
        <begin position="7"/>
        <end position="26"/>
    </location>
</feature>
<dbReference type="RefSeq" id="WP_218285701.1">
    <property type="nucleotide sequence ID" value="NZ_CP076448.1"/>
</dbReference>
<keyword evidence="1" id="KW-0812">Transmembrane</keyword>
<proteinExistence type="predicted"/>
<reference evidence="2" key="1">
    <citation type="submission" date="2021-06" db="EMBL/GenBank/DDBJ databases">
        <title>Elioraea tepida, sp. nov., a moderately thermophilic aerobic anoxygenic phototrophic bacterium isolated from an alkaline siliceous hot spring mat community in Yellowstone National Park, WY, USA.</title>
        <authorList>
            <person name="Saini M.K."/>
            <person name="Yoshida S."/>
            <person name="Sebastian A."/>
            <person name="Hirose S."/>
            <person name="Hara E."/>
            <person name="Tamaki H."/>
            <person name="Soulier N.T."/>
            <person name="Albert I."/>
            <person name="Hanada S."/>
            <person name="Bryant D.A."/>
            <person name="Tank M."/>
        </authorList>
    </citation>
    <scope>NUCLEOTIDE SEQUENCE</scope>
    <source>
        <strain evidence="2">MS-P2</strain>
    </source>
</reference>
<keyword evidence="3" id="KW-1185">Reference proteome</keyword>
<dbReference type="AlphaFoldDB" id="A0A975U1M0"/>
<protein>
    <submittedName>
        <fullName evidence="2">DUF1467 family protein</fullName>
    </submittedName>
</protein>
<organism evidence="2 3">
    <name type="scientific">Elioraea tepida</name>
    <dbReference type="NCBI Taxonomy" id="2843330"/>
    <lineage>
        <taxon>Bacteria</taxon>
        <taxon>Pseudomonadati</taxon>
        <taxon>Pseudomonadota</taxon>
        <taxon>Alphaproteobacteria</taxon>
        <taxon>Acetobacterales</taxon>
        <taxon>Elioraeaceae</taxon>
        <taxon>Elioraea</taxon>
    </lineage>
</organism>
<dbReference type="Proteomes" id="UP000694001">
    <property type="component" value="Chromosome"/>
</dbReference>
<feature type="transmembrane region" description="Helical" evidence="1">
    <location>
        <begin position="46"/>
        <end position="69"/>
    </location>
</feature>
<accession>A0A975U1M0</accession>
<evidence type="ECO:0000313" key="2">
    <source>
        <dbReference type="EMBL" id="QXM24644.1"/>
    </source>
</evidence>
<keyword evidence="1" id="KW-1133">Transmembrane helix</keyword>
<keyword evidence="1" id="KW-0472">Membrane</keyword>
<evidence type="ECO:0000256" key="1">
    <source>
        <dbReference type="SAM" id="Phobius"/>
    </source>
</evidence>